<dbReference type="InterPro" id="IPR050229">
    <property type="entry name" value="GlpE_sulfurtransferase"/>
</dbReference>
<dbReference type="InterPro" id="IPR036873">
    <property type="entry name" value="Rhodanese-like_dom_sf"/>
</dbReference>
<dbReference type="PANTHER" id="PTHR43031">
    <property type="entry name" value="FAD-DEPENDENT OXIDOREDUCTASE"/>
    <property type="match status" value="1"/>
</dbReference>
<dbReference type="Gene3D" id="3.40.250.10">
    <property type="entry name" value="Rhodanese-like domain"/>
    <property type="match status" value="1"/>
</dbReference>
<dbReference type="PANTHER" id="PTHR43031:SF1">
    <property type="entry name" value="PYRIDINE NUCLEOTIDE-DISULPHIDE OXIDOREDUCTASE"/>
    <property type="match status" value="1"/>
</dbReference>
<gene>
    <name evidence="2" type="ORF">FYJ57_08365</name>
</gene>
<feature type="domain" description="Rhodanese" evidence="1">
    <location>
        <begin position="19"/>
        <end position="104"/>
    </location>
</feature>
<name>A0A7X2TM89_9FIRM</name>
<dbReference type="CDD" id="cd00158">
    <property type="entry name" value="RHOD"/>
    <property type="match status" value="1"/>
</dbReference>
<evidence type="ECO:0000313" key="2">
    <source>
        <dbReference type="EMBL" id="MST66745.1"/>
    </source>
</evidence>
<dbReference type="InterPro" id="IPR001763">
    <property type="entry name" value="Rhodanese-like_dom"/>
</dbReference>
<dbReference type="PROSITE" id="PS50206">
    <property type="entry name" value="RHODANESE_3"/>
    <property type="match status" value="1"/>
</dbReference>
<dbReference type="Proteomes" id="UP000440513">
    <property type="component" value="Unassembled WGS sequence"/>
</dbReference>
<proteinExistence type="predicted"/>
<evidence type="ECO:0000313" key="3">
    <source>
        <dbReference type="Proteomes" id="UP000440513"/>
    </source>
</evidence>
<keyword evidence="3" id="KW-1185">Reference proteome</keyword>
<comment type="caution">
    <text evidence="2">The sequence shown here is derived from an EMBL/GenBank/DDBJ whole genome shotgun (WGS) entry which is preliminary data.</text>
</comment>
<organism evidence="2 3">
    <name type="scientific">Oliverpabstia intestinalis</name>
    <dbReference type="NCBI Taxonomy" id="2606633"/>
    <lineage>
        <taxon>Bacteria</taxon>
        <taxon>Bacillati</taxon>
        <taxon>Bacillota</taxon>
        <taxon>Clostridia</taxon>
        <taxon>Lachnospirales</taxon>
        <taxon>Lachnospiraceae</taxon>
        <taxon>Oliverpabstia</taxon>
    </lineage>
</organism>
<dbReference type="SUPFAM" id="SSF52821">
    <property type="entry name" value="Rhodanese/Cell cycle control phosphatase"/>
    <property type="match status" value="1"/>
</dbReference>
<dbReference type="AlphaFoldDB" id="A0A7X2TM89"/>
<protein>
    <submittedName>
        <fullName evidence="2">Rhodanese-like domain-containing protein</fullName>
    </submittedName>
</protein>
<dbReference type="EMBL" id="VUMS01000013">
    <property type="protein sequence ID" value="MST66745.1"/>
    <property type="molecule type" value="Genomic_DNA"/>
</dbReference>
<sequence length="104" mass="11856">MVVDIPLVSPRKLDQYVARYPGVWIVDVRSGEEYRRSHIRYAVNIPYEPGKEWDLPGEKEIVVYCERGATSMAAVREMIRQGYCALSVAGGITEYKGRNLVFSE</sequence>
<evidence type="ECO:0000259" key="1">
    <source>
        <dbReference type="PROSITE" id="PS50206"/>
    </source>
</evidence>
<dbReference type="Pfam" id="PF00581">
    <property type="entry name" value="Rhodanese"/>
    <property type="match status" value="1"/>
</dbReference>
<dbReference type="SMART" id="SM00450">
    <property type="entry name" value="RHOD"/>
    <property type="match status" value="1"/>
</dbReference>
<accession>A0A7X2TM89</accession>
<reference evidence="2 3" key="1">
    <citation type="submission" date="2019-08" db="EMBL/GenBank/DDBJ databases">
        <title>In-depth cultivation of the pig gut microbiome towards novel bacterial diversity and tailored functional studies.</title>
        <authorList>
            <person name="Wylensek D."/>
            <person name="Hitch T.C.A."/>
            <person name="Clavel T."/>
        </authorList>
    </citation>
    <scope>NUCLEOTIDE SEQUENCE [LARGE SCALE GENOMIC DNA]</scope>
    <source>
        <strain evidence="2 3">BSM-380-WT-5A</strain>
    </source>
</reference>